<accession>A0ABT4VHB7</accession>
<evidence type="ECO:0000256" key="3">
    <source>
        <dbReference type="ARBA" id="ARBA00023125"/>
    </source>
</evidence>
<dbReference type="SUPFAM" id="SSF46785">
    <property type="entry name" value="Winged helix' DNA-binding domain"/>
    <property type="match status" value="1"/>
</dbReference>
<evidence type="ECO:0000256" key="4">
    <source>
        <dbReference type="ARBA" id="ARBA00023163"/>
    </source>
</evidence>
<gene>
    <name evidence="6" type="ORF">OOZ53_02070</name>
</gene>
<keyword evidence="7" id="KW-1185">Reference proteome</keyword>
<dbReference type="InterPro" id="IPR005119">
    <property type="entry name" value="LysR_subst-bd"/>
</dbReference>
<dbReference type="RefSeq" id="WP_271087634.1">
    <property type="nucleotide sequence ID" value="NZ_JAPJZH010000001.1"/>
</dbReference>
<dbReference type="Gene3D" id="3.40.190.290">
    <property type="match status" value="1"/>
</dbReference>
<keyword evidence="4" id="KW-0804">Transcription</keyword>
<dbReference type="PROSITE" id="PS50931">
    <property type="entry name" value="HTH_LYSR"/>
    <property type="match status" value="1"/>
</dbReference>
<dbReference type="InterPro" id="IPR058163">
    <property type="entry name" value="LysR-type_TF_proteobact-type"/>
</dbReference>
<feature type="domain" description="HTH lysR-type" evidence="5">
    <location>
        <begin position="4"/>
        <end position="61"/>
    </location>
</feature>
<organism evidence="6 7">
    <name type="scientific">Hoeflea poritis</name>
    <dbReference type="NCBI Taxonomy" id="2993659"/>
    <lineage>
        <taxon>Bacteria</taxon>
        <taxon>Pseudomonadati</taxon>
        <taxon>Pseudomonadota</taxon>
        <taxon>Alphaproteobacteria</taxon>
        <taxon>Hyphomicrobiales</taxon>
        <taxon>Rhizobiaceae</taxon>
        <taxon>Hoeflea</taxon>
    </lineage>
</organism>
<dbReference type="SUPFAM" id="SSF53850">
    <property type="entry name" value="Periplasmic binding protein-like II"/>
    <property type="match status" value="1"/>
</dbReference>
<comment type="similarity">
    <text evidence="1">Belongs to the LysR transcriptional regulatory family.</text>
</comment>
<keyword evidence="3" id="KW-0238">DNA-binding</keyword>
<dbReference type="Pfam" id="PF00126">
    <property type="entry name" value="HTH_1"/>
    <property type="match status" value="1"/>
</dbReference>
<dbReference type="Proteomes" id="UP001148313">
    <property type="component" value="Unassembled WGS sequence"/>
</dbReference>
<reference evidence="6" key="1">
    <citation type="submission" date="2022-11" db="EMBL/GenBank/DDBJ databases">
        <title>Hoeflea poritis sp. nov., isolated from scleractinian coral Porites lutea.</title>
        <authorList>
            <person name="Zhang G."/>
            <person name="Wei Q."/>
            <person name="Cai L."/>
        </authorList>
    </citation>
    <scope>NUCLEOTIDE SEQUENCE</scope>
    <source>
        <strain evidence="6">E7-10</strain>
    </source>
</reference>
<evidence type="ECO:0000256" key="1">
    <source>
        <dbReference type="ARBA" id="ARBA00009437"/>
    </source>
</evidence>
<dbReference type="InterPro" id="IPR000847">
    <property type="entry name" value="LysR_HTH_N"/>
</dbReference>
<evidence type="ECO:0000259" key="5">
    <source>
        <dbReference type="PROSITE" id="PS50931"/>
    </source>
</evidence>
<dbReference type="PANTHER" id="PTHR30537">
    <property type="entry name" value="HTH-TYPE TRANSCRIPTIONAL REGULATOR"/>
    <property type="match status" value="1"/>
</dbReference>
<dbReference type="Pfam" id="PF03466">
    <property type="entry name" value="LysR_substrate"/>
    <property type="match status" value="1"/>
</dbReference>
<dbReference type="PANTHER" id="PTHR30537:SF3">
    <property type="entry name" value="TRANSCRIPTIONAL REGULATORY PROTEIN"/>
    <property type="match status" value="1"/>
</dbReference>
<dbReference type="InterPro" id="IPR036388">
    <property type="entry name" value="WH-like_DNA-bd_sf"/>
</dbReference>
<dbReference type="EMBL" id="JAPJZH010000001">
    <property type="protein sequence ID" value="MDA4844111.1"/>
    <property type="molecule type" value="Genomic_DNA"/>
</dbReference>
<dbReference type="Gene3D" id="1.10.10.10">
    <property type="entry name" value="Winged helix-like DNA-binding domain superfamily/Winged helix DNA-binding domain"/>
    <property type="match status" value="1"/>
</dbReference>
<protein>
    <submittedName>
        <fullName evidence="6">LysR family transcriptional regulator</fullName>
    </submittedName>
</protein>
<evidence type="ECO:0000256" key="2">
    <source>
        <dbReference type="ARBA" id="ARBA00023015"/>
    </source>
</evidence>
<proteinExistence type="inferred from homology"/>
<sequence>MQNPDWDIFRYVIAVVDSGSAVAAAERLGVNASTVLRKIAKFETDNGVRLFEKRQSGYRPTAECATIVEEARKIEQNVMAINRDLLGRDLRLEGRLAVTTTDSLLVSLLAPLIEVFTAHHPRIRVDVSVTNSRLNLPKQDADIAIRASKMPPDTLVGQRVSGLVFAVYAPAVFADGTSDDRGQVLGNSRWVGIGQALSASPVGEWMSRNVAPGQIAMTADTFVAVRDCALAGIGIAVLPCCLGDTSRGLVRLTGPISEMDTSLWVLTHSDIRGAARVKAFNEFVTRELRAKSALLEGAGV</sequence>
<dbReference type="InterPro" id="IPR036390">
    <property type="entry name" value="WH_DNA-bd_sf"/>
</dbReference>
<comment type="caution">
    <text evidence="6">The sequence shown here is derived from an EMBL/GenBank/DDBJ whole genome shotgun (WGS) entry which is preliminary data.</text>
</comment>
<evidence type="ECO:0000313" key="7">
    <source>
        <dbReference type="Proteomes" id="UP001148313"/>
    </source>
</evidence>
<keyword evidence="2" id="KW-0805">Transcription regulation</keyword>
<evidence type="ECO:0000313" key="6">
    <source>
        <dbReference type="EMBL" id="MDA4844111.1"/>
    </source>
</evidence>
<name>A0ABT4VHB7_9HYPH</name>